<accession>A0A418NN80</accession>
<dbReference type="SMART" id="SM00470">
    <property type="entry name" value="ParB"/>
    <property type="match status" value="1"/>
</dbReference>
<dbReference type="PANTHER" id="PTHR33375">
    <property type="entry name" value="CHROMOSOME-PARTITIONING PROTEIN PARB-RELATED"/>
    <property type="match status" value="1"/>
</dbReference>
<dbReference type="GO" id="GO:0005694">
    <property type="term" value="C:chromosome"/>
    <property type="evidence" value="ECO:0007669"/>
    <property type="project" value="TreeGrafter"/>
</dbReference>
<dbReference type="InterPro" id="IPR011111">
    <property type="entry name" value="Plasmid_RepB"/>
</dbReference>
<dbReference type="Pfam" id="PF02195">
    <property type="entry name" value="ParB_N"/>
    <property type="match status" value="1"/>
</dbReference>
<protein>
    <submittedName>
        <fullName evidence="2">Chromosome partitioning protein ParB</fullName>
    </submittedName>
</protein>
<dbReference type="Proteomes" id="UP000286576">
    <property type="component" value="Unassembled WGS sequence"/>
</dbReference>
<dbReference type="GO" id="GO:0007059">
    <property type="term" value="P:chromosome segregation"/>
    <property type="evidence" value="ECO:0007669"/>
    <property type="project" value="TreeGrafter"/>
</dbReference>
<dbReference type="InterPro" id="IPR003115">
    <property type="entry name" value="ParB_N"/>
</dbReference>
<dbReference type="Gene3D" id="1.10.10.2830">
    <property type="match status" value="1"/>
</dbReference>
<proteinExistence type="predicted"/>
<dbReference type="EMBL" id="QXFL01000011">
    <property type="protein sequence ID" value="RIV83141.1"/>
    <property type="molecule type" value="Genomic_DNA"/>
</dbReference>
<comment type="caution">
    <text evidence="2">The sequence shown here is derived from an EMBL/GenBank/DDBJ whole genome shotgun (WGS) entry which is preliminary data.</text>
</comment>
<evidence type="ECO:0000313" key="2">
    <source>
        <dbReference type="EMBL" id="RIV83141.1"/>
    </source>
</evidence>
<feature type="domain" description="ParB-like N-terminal" evidence="1">
    <location>
        <begin position="10"/>
        <end position="100"/>
    </location>
</feature>
<organism evidence="2 3">
    <name type="scientific">Aurantiacibacter zhengii</name>
    <dbReference type="NCBI Taxonomy" id="2307003"/>
    <lineage>
        <taxon>Bacteria</taxon>
        <taxon>Pseudomonadati</taxon>
        <taxon>Pseudomonadota</taxon>
        <taxon>Alphaproteobacteria</taxon>
        <taxon>Sphingomonadales</taxon>
        <taxon>Erythrobacteraceae</taxon>
        <taxon>Aurantiacibacter</taxon>
    </lineage>
</organism>
<dbReference type="SUPFAM" id="SSF110849">
    <property type="entry name" value="ParB/Sulfiredoxin"/>
    <property type="match status" value="1"/>
</dbReference>
<dbReference type="CDD" id="cd16411">
    <property type="entry name" value="ParB_N_like"/>
    <property type="match status" value="1"/>
</dbReference>
<dbReference type="SUPFAM" id="SSF109709">
    <property type="entry name" value="KorB DNA-binding domain-like"/>
    <property type="match status" value="1"/>
</dbReference>
<sequence length="297" mass="33388">MSALPAQRVEMIPIDRITVVNPRVRNKRNFKEIVDNIAKIGLKKPITVTRRAEAGGPFYDLVCGQGRLEAYVELGQIEVPALVVSADPEDSLIASLVENCARRQHRAIDLLQDIRGMEERGYSQAEIARKTGLTAEYVRGVSRLIEKGEQRLLRSVDCGTIPLSVAVDIADSEDHEVQAALSSAYERGLLKGRKLLMARKVIESRRRRGKGLSTGGRQKRESVSADALVKAYQEDTDRKRSLIQRAQATRDRLLFIIEALRRLAEDERYVVLLDEEDLATLPHNLMMRIRPAPETMP</sequence>
<evidence type="ECO:0000313" key="3">
    <source>
        <dbReference type="Proteomes" id="UP000286576"/>
    </source>
</evidence>
<dbReference type="PANTHER" id="PTHR33375:SF1">
    <property type="entry name" value="CHROMOSOME-PARTITIONING PROTEIN PARB-RELATED"/>
    <property type="match status" value="1"/>
</dbReference>
<dbReference type="InterPro" id="IPR050336">
    <property type="entry name" value="Chromosome_partition/occlusion"/>
</dbReference>
<reference evidence="2 3" key="1">
    <citation type="submission" date="2018-08" db="EMBL/GenBank/DDBJ databases">
        <title>Erythrobacter zhengii sp.nov., a bacterium isolated from deep-sea sediment.</title>
        <authorList>
            <person name="Fang C."/>
            <person name="Wu Y.-H."/>
            <person name="Sun C."/>
            <person name="Wang H."/>
            <person name="Cheng H."/>
            <person name="Meng F.-X."/>
            <person name="Wang C.-S."/>
            <person name="Xu X.-W."/>
        </authorList>
    </citation>
    <scope>NUCLEOTIDE SEQUENCE [LARGE SCALE GENOMIC DNA]</scope>
    <source>
        <strain evidence="2 3">V18</strain>
    </source>
</reference>
<gene>
    <name evidence="2" type="ORF">D2V07_16935</name>
</gene>
<dbReference type="Gene3D" id="3.90.1530.30">
    <property type="match status" value="1"/>
</dbReference>
<dbReference type="RefSeq" id="WP_119588092.1">
    <property type="nucleotide sequence ID" value="NZ_CAWODQ010000003.1"/>
</dbReference>
<dbReference type="OrthoDB" id="248048at2"/>
<keyword evidence="3" id="KW-1185">Reference proteome</keyword>
<evidence type="ECO:0000259" key="1">
    <source>
        <dbReference type="SMART" id="SM00470"/>
    </source>
</evidence>
<dbReference type="AlphaFoldDB" id="A0A418NN80"/>
<name>A0A418NN80_9SPHN</name>
<dbReference type="Pfam" id="PF07506">
    <property type="entry name" value="RepB"/>
    <property type="match status" value="1"/>
</dbReference>
<dbReference type="InterPro" id="IPR036086">
    <property type="entry name" value="ParB/Sulfiredoxin_sf"/>
</dbReference>